<evidence type="ECO:0008006" key="5">
    <source>
        <dbReference type="Google" id="ProtNLM"/>
    </source>
</evidence>
<dbReference type="InterPro" id="IPR040194">
    <property type="entry name" value="Cwf19-like"/>
</dbReference>
<keyword evidence="4" id="KW-1185">Reference proteome</keyword>
<evidence type="ECO:0000313" key="4">
    <source>
        <dbReference type="Proteomes" id="UP000694392"/>
    </source>
</evidence>
<evidence type="ECO:0000313" key="3">
    <source>
        <dbReference type="Ensembl" id="ENSSPUP00000019635.1"/>
    </source>
</evidence>
<organism evidence="3 4">
    <name type="scientific">Sphenodon punctatus</name>
    <name type="common">Tuatara</name>
    <name type="synonym">Hatteria punctata</name>
    <dbReference type="NCBI Taxonomy" id="8508"/>
    <lineage>
        <taxon>Eukaryota</taxon>
        <taxon>Metazoa</taxon>
        <taxon>Chordata</taxon>
        <taxon>Craniata</taxon>
        <taxon>Vertebrata</taxon>
        <taxon>Euteleostomi</taxon>
        <taxon>Lepidosauria</taxon>
        <taxon>Sphenodontia</taxon>
        <taxon>Sphenodontidae</taxon>
        <taxon>Sphenodon</taxon>
    </lineage>
</organism>
<evidence type="ECO:0000256" key="2">
    <source>
        <dbReference type="SAM" id="MobiDB-lite"/>
    </source>
</evidence>
<dbReference type="GeneTree" id="ENSGT00940000155627"/>
<dbReference type="GO" id="GO:0000398">
    <property type="term" value="P:mRNA splicing, via spliceosome"/>
    <property type="evidence" value="ECO:0007669"/>
    <property type="project" value="TreeGrafter"/>
</dbReference>
<dbReference type="GO" id="GO:0071014">
    <property type="term" value="C:post-mRNA release spliceosomal complex"/>
    <property type="evidence" value="ECO:0007669"/>
    <property type="project" value="TreeGrafter"/>
</dbReference>
<feature type="compositionally biased region" description="Basic residues" evidence="2">
    <location>
        <begin position="19"/>
        <end position="39"/>
    </location>
</feature>
<feature type="region of interest" description="Disordered" evidence="2">
    <location>
        <begin position="1"/>
        <end position="88"/>
    </location>
</feature>
<dbReference type="Ensembl" id="ENSSPUT00000020915.1">
    <property type="protein sequence ID" value="ENSSPUP00000019635.1"/>
    <property type="gene ID" value="ENSSPUG00000015125.1"/>
</dbReference>
<reference evidence="3" key="1">
    <citation type="submission" date="2025-08" db="UniProtKB">
        <authorList>
            <consortium name="Ensembl"/>
        </authorList>
    </citation>
    <scope>IDENTIFICATION</scope>
</reference>
<accession>A0A8D0LAJ1</accession>
<feature type="compositionally biased region" description="Basic and acidic residues" evidence="2">
    <location>
        <begin position="1"/>
        <end position="18"/>
    </location>
</feature>
<dbReference type="PANTHER" id="PTHR12072">
    <property type="entry name" value="CWF19, CELL CYCLE CONTROL PROTEIN"/>
    <property type="match status" value="1"/>
</dbReference>
<feature type="compositionally biased region" description="Basic and acidic residues" evidence="2">
    <location>
        <begin position="238"/>
        <end position="256"/>
    </location>
</feature>
<reference evidence="3" key="2">
    <citation type="submission" date="2025-09" db="UniProtKB">
        <authorList>
            <consortium name="Ensembl"/>
        </authorList>
    </citation>
    <scope>IDENTIFICATION</scope>
</reference>
<name>A0A8D0LAJ1_SPHPU</name>
<feature type="compositionally biased region" description="Basic and acidic residues" evidence="2">
    <location>
        <begin position="265"/>
        <end position="322"/>
    </location>
</feature>
<dbReference type="Proteomes" id="UP000694392">
    <property type="component" value="Unplaced"/>
</dbReference>
<comment type="similarity">
    <text evidence="1">Belongs to the CWF19 family.</text>
</comment>
<evidence type="ECO:0000256" key="1">
    <source>
        <dbReference type="ARBA" id="ARBA00006795"/>
    </source>
</evidence>
<feature type="region of interest" description="Disordered" evidence="2">
    <location>
        <begin position="237"/>
        <end position="432"/>
    </location>
</feature>
<feature type="compositionally biased region" description="Basic and acidic residues" evidence="2">
    <location>
        <begin position="382"/>
        <end position="401"/>
    </location>
</feature>
<dbReference type="PANTHER" id="PTHR12072:SF5">
    <property type="entry name" value="CWF19-LIKE PROTEIN 2"/>
    <property type="match status" value="1"/>
</dbReference>
<dbReference type="AlphaFoldDB" id="A0A8D0LAJ1"/>
<feature type="compositionally biased region" description="Low complexity" evidence="2">
    <location>
        <begin position="51"/>
        <end position="70"/>
    </location>
</feature>
<protein>
    <recommendedName>
        <fullName evidence="5">CWF19-like protein 2</fullName>
    </recommendedName>
</protein>
<proteinExistence type="inferred from homology"/>
<sequence length="611" mass="70225">MLDDVNKRIEELGKELSVKKKKKKDKHSRKHKKEKKKSKKYDLGKNDDSADSSSDSSVEWIESSSSSSHSANTEKAWKVKKNPIDPCENPAVAQRDEWMTLDFMSIKTVSAASLKAEKEADKVLEQQKTQAAEQSILSEKELNPYWKDGGTCLPPEEGEATSSKVTVVEDAGLSWLQKSYQRMKEQSEREKRSFEEIVAERYGSVEIFQSRLEEAKKAAPKKEKDYSRGRWKKINYFENEHSERQKREIQMEKETQDEGDGSKGSYKEHSMDRYNKVYPQEDRWCRRDRSREPRESRLGNREPELRETHSKTVKSFDQKGNEKASSQSTLKYRFLKPDEDSSSRRRNKDYKVQNFPGHGSLSSSFQKPMEDSEEAPVRSRTQVKEGNGKPASDKIPFKTEKTGTSGEEEPEDKRKKQQERLPGNITEKRELLLDRRASPLGLNTAGISSSHILKDEPPQALSDEEMNKLAAKVIQAELMGNTELASKLQGQLDNARKLKESGTQIPARKQEGEAPSLQEDHEVILVRTDQSGRAWPVNASAEPLEPKGGRRKRQMVATHVDKERVRYFQDDDNLSLKDLVRNEKMRTAEDKNRLFMRIASKVRHNVCELYI</sequence>